<dbReference type="EMBL" id="APKE01000019">
    <property type="protein sequence ID" value="KAF0676085.1"/>
    <property type="molecule type" value="Genomic_DNA"/>
</dbReference>
<dbReference type="OrthoDB" id="7208981at2"/>
<dbReference type="RefSeq" id="WP_159965213.1">
    <property type="nucleotide sequence ID" value="NZ_APKE01000019.1"/>
</dbReference>
<dbReference type="AlphaFoldDB" id="A0A921NR58"/>
<dbReference type="Gene3D" id="3.30.1540.10">
    <property type="entry name" value="formyl-coa transferase, domain 3"/>
    <property type="match status" value="1"/>
</dbReference>
<dbReference type="InterPro" id="IPR023606">
    <property type="entry name" value="CoA-Trfase_III_dom_1_sf"/>
</dbReference>
<dbReference type="InterPro" id="IPR050483">
    <property type="entry name" value="CoA-transferase_III_domain"/>
</dbReference>
<proteinExistence type="predicted"/>
<dbReference type="InterPro" id="IPR044855">
    <property type="entry name" value="CoA-Trfase_III_dom3_sf"/>
</dbReference>
<name>A0A921NR58_9RHOB</name>
<evidence type="ECO:0000256" key="1">
    <source>
        <dbReference type="ARBA" id="ARBA00022679"/>
    </source>
</evidence>
<dbReference type="Gene3D" id="3.40.50.10540">
    <property type="entry name" value="Crotonobetainyl-coa:carnitine coa-transferase, domain 1"/>
    <property type="match status" value="1"/>
</dbReference>
<evidence type="ECO:0000313" key="2">
    <source>
        <dbReference type="EMBL" id="KAF0676085.1"/>
    </source>
</evidence>
<dbReference type="InterPro" id="IPR003673">
    <property type="entry name" value="CoA-Trfase_fam_III"/>
</dbReference>
<sequence>MGPLKGIRVIELGQLIAGPFAGQMMADFGAEVIKVEPPGKGDAMRQWGRLDANGTPVWWNVIARGKRSVTLDLRTPEGQDILRDLVGEADVLIENFRPGTMERWGLGYDNLSKVNPRLIMARVSGYGQDGPYSQRAGFASVCEAMGGLRYVSGYPDRPPVRVGLSLGDTMAGFNAALGILLALEHRHKTGKGQVIDSAIYEAVLSLTEALVAEYDSGGHIRERFGSALPGIAPSNAYPTADDKEVIIGANQDTVFQRLCAVMGAPELAEDERYADHRARGRNQAELDARVGEWTRTVPAQQIVDQLSEAGVPVGLAYTAADMLNDPHFAARESVVRVSGPERGSLAMQNVFPRLSASPGSIRGLGPELGEDTDEVLSSTLGYDDATLAKMRERGVI</sequence>
<accession>A0A921NR58</accession>
<keyword evidence="3" id="KW-1185">Reference proteome</keyword>
<dbReference type="GO" id="GO:0008410">
    <property type="term" value="F:CoA-transferase activity"/>
    <property type="evidence" value="ECO:0007669"/>
    <property type="project" value="TreeGrafter"/>
</dbReference>
<organism evidence="2 3">
    <name type="scientific">Profundibacterium mesophilum KAUST100406-0324</name>
    <dbReference type="NCBI Taxonomy" id="1037889"/>
    <lineage>
        <taxon>Bacteria</taxon>
        <taxon>Pseudomonadati</taxon>
        <taxon>Pseudomonadota</taxon>
        <taxon>Alphaproteobacteria</taxon>
        <taxon>Rhodobacterales</taxon>
        <taxon>Roseobacteraceae</taxon>
        <taxon>Profundibacterium</taxon>
    </lineage>
</organism>
<reference evidence="2" key="1">
    <citation type="submission" date="2013-03" db="EMBL/GenBank/DDBJ databases">
        <title>Genome Sequence of the Profundibacterium mesophilum strain KAUST100406-0324T from Red Sea, a novel genus in the family Rhodobacteraceae.</title>
        <authorList>
            <person name="Essack M."/>
            <person name="Alam I."/>
            <person name="Lafi F."/>
            <person name="Alawi W."/>
            <person name="Kamanu F."/>
            <person name="Al-Suwailem A."/>
            <person name="Lee O.O."/>
            <person name="Xu Y."/>
            <person name="Bajic V."/>
            <person name="Qian P.-Y."/>
            <person name="Archer J."/>
        </authorList>
    </citation>
    <scope>NUCLEOTIDE SEQUENCE</scope>
    <source>
        <strain evidence="2">KAUST100406-0324</strain>
    </source>
</reference>
<dbReference type="Proteomes" id="UP000698242">
    <property type="component" value="Unassembled WGS sequence"/>
</dbReference>
<evidence type="ECO:0000313" key="3">
    <source>
        <dbReference type="Proteomes" id="UP000698242"/>
    </source>
</evidence>
<dbReference type="PANTHER" id="PTHR48207">
    <property type="entry name" value="SUCCINATE--HYDROXYMETHYLGLUTARATE COA-TRANSFERASE"/>
    <property type="match status" value="1"/>
</dbReference>
<dbReference type="Pfam" id="PF02515">
    <property type="entry name" value="CoA_transf_3"/>
    <property type="match status" value="1"/>
</dbReference>
<protein>
    <submittedName>
        <fullName evidence="2">Malate CoA transferase subunit A</fullName>
        <ecNumber evidence="2">2.8.3.-</ecNumber>
    </submittedName>
</protein>
<comment type="caution">
    <text evidence="2">The sequence shown here is derived from an EMBL/GenBank/DDBJ whole genome shotgun (WGS) entry which is preliminary data.</text>
</comment>
<dbReference type="EC" id="2.8.3.-" evidence="2"/>
<dbReference type="PANTHER" id="PTHR48207:SF3">
    <property type="entry name" value="SUCCINATE--HYDROXYMETHYLGLUTARATE COA-TRANSFERASE"/>
    <property type="match status" value="1"/>
</dbReference>
<gene>
    <name evidence="2" type="ORF">PMES_01649</name>
</gene>
<keyword evidence="1 2" id="KW-0808">Transferase</keyword>
<dbReference type="SUPFAM" id="SSF89796">
    <property type="entry name" value="CoA-transferase family III (CaiB/BaiF)"/>
    <property type="match status" value="1"/>
</dbReference>